<dbReference type="RefSeq" id="WP_130431109.1">
    <property type="nucleotide sequence ID" value="NZ_SHKP01000005.1"/>
</dbReference>
<evidence type="ECO:0000313" key="4">
    <source>
        <dbReference type="EMBL" id="RZU00667.1"/>
    </source>
</evidence>
<dbReference type="AlphaFoldDB" id="A0A4Q7VVH6"/>
<organism evidence="4 5">
    <name type="scientific">Rivibacter subsaxonicus</name>
    <dbReference type="NCBI Taxonomy" id="457575"/>
    <lineage>
        <taxon>Bacteria</taxon>
        <taxon>Pseudomonadati</taxon>
        <taxon>Pseudomonadota</taxon>
        <taxon>Betaproteobacteria</taxon>
        <taxon>Burkholderiales</taxon>
        <taxon>Rivibacter</taxon>
    </lineage>
</organism>
<keyword evidence="1" id="KW-0560">Oxidoreductase</keyword>
<sequence>MTILLACDFDAREWASWRPALDAALPGERFVTDADEGPREAIDIAIVANPAPGALAGLPKLRLVQSLWAGVDRLLADPTLPAEVPLARMVDPLMNAAMAETALWAVLGLHRGFFRYQRLQQQARWAPHGQTRADETTVAVLGLGQMGATCARRIAGHGYRVTGWSARARAIDGIDTRAGWDALPSVLGAAQIVVNLLPLTDATRDLFDAARLGQMQAGASLVNLARGAHVVEAELLAALDGGHLRHAVLDVFRSEPLPAEHPFWGHPRITVLPHAAAQTDPRSASAVAALNVRALRDGASLAHQVDRQRGY</sequence>
<keyword evidence="2" id="KW-0520">NAD</keyword>
<protein>
    <submittedName>
        <fullName evidence="4">Glyoxylate/hydroxypyruvate reductase A</fullName>
    </submittedName>
</protein>
<dbReference type="SUPFAM" id="SSF51735">
    <property type="entry name" value="NAD(P)-binding Rossmann-fold domains"/>
    <property type="match status" value="1"/>
</dbReference>
<dbReference type="OrthoDB" id="9787219at2"/>
<reference evidence="4 5" key="1">
    <citation type="submission" date="2019-02" db="EMBL/GenBank/DDBJ databases">
        <title>Genomic Encyclopedia of Type Strains, Phase IV (KMG-IV): sequencing the most valuable type-strain genomes for metagenomic binning, comparative biology and taxonomic classification.</title>
        <authorList>
            <person name="Goeker M."/>
        </authorList>
    </citation>
    <scope>NUCLEOTIDE SEQUENCE [LARGE SCALE GENOMIC DNA]</scope>
    <source>
        <strain evidence="4 5">DSM 19570</strain>
    </source>
</reference>
<evidence type="ECO:0000256" key="1">
    <source>
        <dbReference type="ARBA" id="ARBA00023002"/>
    </source>
</evidence>
<dbReference type="PANTHER" id="PTHR43333">
    <property type="entry name" value="2-HACID_DH_C DOMAIN-CONTAINING PROTEIN"/>
    <property type="match status" value="1"/>
</dbReference>
<name>A0A4Q7VVH6_9BURK</name>
<dbReference type="PANTHER" id="PTHR43333:SF1">
    <property type="entry name" value="D-ISOMER SPECIFIC 2-HYDROXYACID DEHYDROGENASE NAD-BINDING DOMAIN-CONTAINING PROTEIN"/>
    <property type="match status" value="1"/>
</dbReference>
<dbReference type="InterPro" id="IPR036291">
    <property type="entry name" value="NAD(P)-bd_dom_sf"/>
</dbReference>
<gene>
    <name evidence="4" type="ORF">EV670_1378</name>
</gene>
<dbReference type="Gene3D" id="3.40.50.720">
    <property type="entry name" value="NAD(P)-binding Rossmann-like Domain"/>
    <property type="match status" value="2"/>
</dbReference>
<feature type="domain" description="D-isomer specific 2-hydroxyacid dehydrogenase NAD-binding" evidence="3">
    <location>
        <begin position="104"/>
        <end position="276"/>
    </location>
</feature>
<dbReference type="EMBL" id="SHKP01000005">
    <property type="protein sequence ID" value="RZU00667.1"/>
    <property type="molecule type" value="Genomic_DNA"/>
</dbReference>
<keyword evidence="5" id="KW-1185">Reference proteome</keyword>
<dbReference type="InterPro" id="IPR006140">
    <property type="entry name" value="D-isomer_DH_NAD-bd"/>
</dbReference>
<dbReference type="CDD" id="cd12164">
    <property type="entry name" value="GDH_like_2"/>
    <property type="match status" value="1"/>
</dbReference>
<accession>A0A4Q7VVH6</accession>
<evidence type="ECO:0000259" key="3">
    <source>
        <dbReference type="Pfam" id="PF02826"/>
    </source>
</evidence>
<evidence type="ECO:0000313" key="5">
    <source>
        <dbReference type="Proteomes" id="UP000293671"/>
    </source>
</evidence>
<dbReference type="GO" id="GO:0051287">
    <property type="term" value="F:NAD binding"/>
    <property type="evidence" value="ECO:0007669"/>
    <property type="project" value="InterPro"/>
</dbReference>
<dbReference type="GO" id="GO:0016491">
    <property type="term" value="F:oxidoreductase activity"/>
    <property type="evidence" value="ECO:0007669"/>
    <property type="project" value="UniProtKB-KW"/>
</dbReference>
<dbReference type="Proteomes" id="UP000293671">
    <property type="component" value="Unassembled WGS sequence"/>
</dbReference>
<comment type="caution">
    <text evidence="4">The sequence shown here is derived from an EMBL/GenBank/DDBJ whole genome shotgun (WGS) entry which is preliminary data.</text>
</comment>
<dbReference type="Pfam" id="PF02826">
    <property type="entry name" value="2-Hacid_dh_C"/>
    <property type="match status" value="1"/>
</dbReference>
<evidence type="ECO:0000256" key="2">
    <source>
        <dbReference type="ARBA" id="ARBA00023027"/>
    </source>
</evidence>
<proteinExistence type="predicted"/>
<keyword evidence="4" id="KW-0670">Pyruvate</keyword>